<dbReference type="Pfam" id="PF14129">
    <property type="entry name" value="DUF4296"/>
    <property type="match status" value="1"/>
</dbReference>
<dbReference type="EMBL" id="WBVQ01000002">
    <property type="protein sequence ID" value="KAB2816207.1"/>
    <property type="molecule type" value="Genomic_DNA"/>
</dbReference>
<evidence type="ECO:0000259" key="1">
    <source>
        <dbReference type="Pfam" id="PF14129"/>
    </source>
</evidence>
<feature type="domain" description="DUF4296" evidence="1">
    <location>
        <begin position="31"/>
        <end position="110"/>
    </location>
</feature>
<reference evidence="2 3" key="1">
    <citation type="submission" date="2019-10" db="EMBL/GenBank/DDBJ databases">
        <title>Genome sequence of Phaeocystidibacter marisrubri JCM30614 (type strain).</title>
        <authorList>
            <person name="Bowman J.P."/>
        </authorList>
    </citation>
    <scope>NUCLEOTIDE SEQUENCE [LARGE SCALE GENOMIC DNA]</scope>
    <source>
        <strain evidence="2 3">JCM 30614</strain>
    </source>
</reference>
<dbReference type="OrthoDB" id="1525222at2"/>
<gene>
    <name evidence="2" type="ORF">F8C82_11005</name>
</gene>
<keyword evidence="3" id="KW-1185">Reference proteome</keyword>
<proteinExistence type="predicted"/>
<protein>
    <submittedName>
        <fullName evidence="2">DUF4296 domain-containing protein</fullName>
    </submittedName>
</protein>
<evidence type="ECO:0000313" key="3">
    <source>
        <dbReference type="Proteomes" id="UP000484164"/>
    </source>
</evidence>
<dbReference type="AlphaFoldDB" id="A0A6L3ZFL9"/>
<organism evidence="2 3">
    <name type="scientific">Phaeocystidibacter marisrubri</name>
    <dbReference type="NCBI Taxonomy" id="1577780"/>
    <lineage>
        <taxon>Bacteria</taxon>
        <taxon>Pseudomonadati</taxon>
        <taxon>Bacteroidota</taxon>
        <taxon>Flavobacteriia</taxon>
        <taxon>Flavobacteriales</taxon>
        <taxon>Phaeocystidibacteraceae</taxon>
        <taxon>Phaeocystidibacter</taxon>
    </lineage>
</organism>
<dbReference type="InterPro" id="IPR025381">
    <property type="entry name" value="DUF4296"/>
</dbReference>
<evidence type="ECO:0000313" key="2">
    <source>
        <dbReference type="EMBL" id="KAB2816207.1"/>
    </source>
</evidence>
<name>A0A6L3ZFL9_9FLAO</name>
<sequence length="125" mass="14452">MRILNTYYAFALAGIFAACNPTDASHRPDKPDNLISEKKMTSMLLDVHLIEGARSGVRVLGDSANVDVYYQGLFKKYDVTQGQFDTSFQYYSHYPRKMMAMYDVVIDSFNLMEMKIAEEEKRQQR</sequence>
<accession>A0A6L3ZFL9</accession>
<dbReference type="Proteomes" id="UP000484164">
    <property type="component" value="Unassembled WGS sequence"/>
</dbReference>
<dbReference type="PROSITE" id="PS51257">
    <property type="entry name" value="PROKAR_LIPOPROTEIN"/>
    <property type="match status" value="1"/>
</dbReference>
<comment type="caution">
    <text evidence="2">The sequence shown here is derived from an EMBL/GenBank/DDBJ whole genome shotgun (WGS) entry which is preliminary data.</text>
</comment>
<dbReference type="RefSeq" id="WP_151693635.1">
    <property type="nucleotide sequence ID" value="NZ_BMGX01000001.1"/>
</dbReference>